<keyword evidence="2" id="KW-1185">Reference proteome</keyword>
<gene>
    <name evidence="1" type="ORF">ARMSODRAFT_876387</name>
</gene>
<reference evidence="2" key="1">
    <citation type="journal article" date="2017" name="Nat. Ecol. Evol.">
        <title>Genome expansion and lineage-specific genetic innovations in the forest pathogenic fungi Armillaria.</title>
        <authorList>
            <person name="Sipos G."/>
            <person name="Prasanna A.N."/>
            <person name="Walter M.C."/>
            <person name="O'Connor E."/>
            <person name="Balint B."/>
            <person name="Krizsan K."/>
            <person name="Kiss B."/>
            <person name="Hess J."/>
            <person name="Varga T."/>
            <person name="Slot J."/>
            <person name="Riley R."/>
            <person name="Boka B."/>
            <person name="Rigling D."/>
            <person name="Barry K."/>
            <person name="Lee J."/>
            <person name="Mihaltcheva S."/>
            <person name="LaButti K."/>
            <person name="Lipzen A."/>
            <person name="Waldron R."/>
            <person name="Moloney N.M."/>
            <person name="Sperisen C."/>
            <person name="Kredics L."/>
            <person name="Vagvoelgyi C."/>
            <person name="Patrignani A."/>
            <person name="Fitzpatrick D."/>
            <person name="Nagy I."/>
            <person name="Doyle S."/>
            <person name="Anderson J.B."/>
            <person name="Grigoriev I.V."/>
            <person name="Gueldener U."/>
            <person name="Muensterkoetter M."/>
            <person name="Nagy L.G."/>
        </authorList>
    </citation>
    <scope>NUCLEOTIDE SEQUENCE [LARGE SCALE GENOMIC DNA]</scope>
    <source>
        <strain evidence="2">28-4</strain>
    </source>
</reference>
<protein>
    <submittedName>
        <fullName evidence="1">Uncharacterized protein</fullName>
    </submittedName>
</protein>
<evidence type="ECO:0000313" key="1">
    <source>
        <dbReference type="EMBL" id="PBK75370.1"/>
    </source>
</evidence>
<name>A0A2H3C0I2_9AGAR</name>
<evidence type="ECO:0000313" key="2">
    <source>
        <dbReference type="Proteomes" id="UP000218334"/>
    </source>
</evidence>
<sequence>SLTFEQAQDLSLPRLAPLSSISFWEFSPNVPLSATSTLVSSNDTIFCMDDLRPVIEALQLAFLQGMWSITITAFLDNHHQMFHYHFQKICLSMHINTYYHHIQHAQDLMCHIHDSPDRCILPDDVYSRCIALQIYKAIAGFHVTDFPLWKLADLLEECWVEEDVMNAAAELVYFQLSVHLTSRNFLFLPTTFLIDARCCFKA</sequence>
<accession>A0A2H3C0I2</accession>
<dbReference type="STRING" id="1076256.A0A2H3C0I2"/>
<dbReference type="EMBL" id="KZ293417">
    <property type="protein sequence ID" value="PBK75370.1"/>
    <property type="molecule type" value="Genomic_DNA"/>
</dbReference>
<dbReference type="Proteomes" id="UP000218334">
    <property type="component" value="Unassembled WGS sequence"/>
</dbReference>
<dbReference type="AlphaFoldDB" id="A0A2H3C0I2"/>
<organism evidence="1 2">
    <name type="scientific">Armillaria solidipes</name>
    <dbReference type="NCBI Taxonomy" id="1076256"/>
    <lineage>
        <taxon>Eukaryota</taxon>
        <taxon>Fungi</taxon>
        <taxon>Dikarya</taxon>
        <taxon>Basidiomycota</taxon>
        <taxon>Agaricomycotina</taxon>
        <taxon>Agaricomycetes</taxon>
        <taxon>Agaricomycetidae</taxon>
        <taxon>Agaricales</taxon>
        <taxon>Marasmiineae</taxon>
        <taxon>Physalacriaceae</taxon>
        <taxon>Armillaria</taxon>
    </lineage>
</organism>
<feature type="non-terminal residue" evidence="1">
    <location>
        <position position="1"/>
    </location>
</feature>
<proteinExistence type="predicted"/>